<dbReference type="SUPFAM" id="SSF55729">
    <property type="entry name" value="Acyl-CoA N-acyltransferases (Nat)"/>
    <property type="match status" value="1"/>
</dbReference>
<reference evidence="5 6" key="1">
    <citation type="submission" date="2019-02" db="EMBL/GenBank/DDBJ databases">
        <title>Sequencing the genomes of 1000 actinobacteria strains.</title>
        <authorList>
            <person name="Klenk H.-P."/>
        </authorList>
    </citation>
    <scope>NUCLEOTIDE SEQUENCE [LARGE SCALE GENOMIC DNA]</scope>
    <source>
        <strain evidence="5 6">DSM 45162</strain>
    </source>
</reference>
<dbReference type="RefSeq" id="WP_130512600.1">
    <property type="nucleotide sequence ID" value="NZ_SHKY01000001.1"/>
</dbReference>
<dbReference type="InterPro" id="IPR000182">
    <property type="entry name" value="GNAT_dom"/>
</dbReference>
<protein>
    <submittedName>
        <fullName evidence="5">Acetyltransferase (GNAT) family protein</fullName>
    </submittedName>
</protein>
<accession>A0A4Q7ZTG5</accession>
<dbReference type="CDD" id="cd04301">
    <property type="entry name" value="NAT_SF"/>
    <property type="match status" value="1"/>
</dbReference>
<dbReference type="AlphaFoldDB" id="A0A4Q7ZTG5"/>
<evidence type="ECO:0000256" key="2">
    <source>
        <dbReference type="ARBA" id="ARBA00023315"/>
    </source>
</evidence>
<evidence type="ECO:0000259" key="4">
    <source>
        <dbReference type="PROSITE" id="PS51186"/>
    </source>
</evidence>
<feature type="region of interest" description="Disordered" evidence="3">
    <location>
        <begin position="182"/>
        <end position="209"/>
    </location>
</feature>
<dbReference type="Gene3D" id="3.40.630.30">
    <property type="match status" value="1"/>
</dbReference>
<keyword evidence="1 5" id="KW-0808">Transferase</keyword>
<comment type="caution">
    <text evidence="5">The sequence shown here is derived from an EMBL/GenBank/DDBJ whole genome shotgun (WGS) entry which is preliminary data.</text>
</comment>
<dbReference type="PANTHER" id="PTHR43420:SF47">
    <property type="entry name" value="N-ACETYLTRANSFERASE DOMAIN-CONTAINING PROTEIN"/>
    <property type="match status" value="1"/>
</dbReference>
<sequence>MNPPRIRAATAADVDAVVPLMLDSSPELIAATFGAGATAVVRRDFLRGRGIFGHAHQLVALADDGRVVATLTAYPGRDYRRLSLRTLRSAAVLGPRALARAVRRTAALAHLFAPPGRDSLFLANLCVAPAVRSRGYGSALMAHARTLAPAQGLATVEFDVSFANPRAQRLYERLGWEVTGERPAPAGSPLDGFRRMRRPAAPGRSGARP</sequence>
<organism evidence="5 6">
    <name type="scientific">Krasilnikovia cinnamomea</name>
    <dbReference type="NCBI Taxonomy" id="349313"/>
    <lineage>
        <taxon>Bacteria</taxon>
        <taxon>Bacillati</taxon>
        <taxon>Actinomycetota</taxon>
        <taxon>Actinomycetes</taxon>
        <taxon>Micromonosporales</taxon>
        <taxon>Micromonosporaceae</taxon>
        <taxon>Krasilnikovia</taxon>
    </lineage>
</organism>
<gene>
    <name evidence="5" type="ORF">EV385_6162</name>
</gene>
<keyword evidence="2" id="KW-0012">Acyltransferase</keyword>
<dbReference type="GO" id="GO:0016747">
    <property type="term" value="F:acyltransferase activity, transferring groups other than amino-acyl groups"/>
    <property type="evidence" value="ECO:0007669"/>
    <property type="project" value="InterPro"/>
</dbReference>
<proteinExistence type="predicted"/>
<feature type="compositionally biased region" description="Low complexity" evidence="3">
    <location>
        <begin position="199"/>
        <end position="209"/>
    </location>
</feature>
<feature type="domain" description="N-acetyltransferase" evidence="4">
    <location>
        <begin position="4"/>
        <end position="201"/>
    </location>
</feature>
<evidence type="ECO:0000256" key="1">
    <source>
        <dbReference type="ARBA" id="ARBA00022679"/>
    </source>
</evidence>
<dbReference type="OrthoDB" id="4322031at2"/>
<name>A0A4Q7ZTG5_9ACTN</name>
<evidence type="ECO:0000256" key="3">
    <source>
        <dbReference type="SAM" id="MobiDB-lite"/>
    </source>
</evidence>
<dbReference type="InterPro" id="IPR050680">
    <property type="entry name" value="YpeA/RimI_acetyltransf"/>
</dbReference>
<dbReference type="PANTHER" id="PTHR43420">
    <property type="entry name" value="ACETYLTRANSFERASE"/>
    <property type="match status" value="1"/>
</dbReference>
<keyword evidence="6" id="KW-1185">Reference proteome</keyword>
<evidence type="ECO:0000313" key="5">
    <source>
        <dbReference type="EMBL" id="RZU54214.1"/>
    </source>
</evidence>
<dbReference type="PROSITE" id="PS51186">
    <property type="entry name" value="GNAT"/>
    <property type="match status" value="1"/>
</dbReference>
<dbReference type="Pfam" id="PF00583">
    <property type="entry name" value="Acetyltransf_1"/>
    <property type="match status" value="1"/>
</dbReference>
<dbReference type="Proteomes" id="UP000292564">
    <property type="component" value="Unassembled WGS sequence"/>
</dbReference>
<evidence type="ECO:0000313" key="6">
    <source>
        <dbReference type="Proteomes" id="UP000292564"/>
    </source>
</evidence>
<dbReference type="InterPro" id="IPR016181">
    <property type="entry name" value="Acyl_CoA_acyltransferase"/>
</dbReference>
<dbReference type="EMBL" id="SHKY01000001">
    <property type="protein sequence ID" value="RZU54214.1"/>
    <property type="molecule type" value="Genomic_DNA"/>
</dbReference>